<sequence length="649" mass="68837">MECARLSDAELLPLIREEGESYREALRELERRHRDAVRAFAAVCAVDAEAAEELARNAWRRATTLREGVSVGAVRPHALCSVLRTTADWAGTAKRGELHDELVTWIQTYVSEGRGDSSADDFPRTSMAARAFGSLPDASQTVLWHYTVEYDGVARVDQLLGGGTEEVSVLERRARREFYNAYVRLHEEEIEHDECRRLRRTVLAYADQKSIETAAELTPHLEWCAHCSQAVDDLGLMRVHCGALLAEALLPWGGPEYAASSLPSSAAGALRGGNGAVSGARDGAADSGARSRSGAGAGGGERSYESRLTGRARSALAGWAGRLADLRTAALAGARGGEPRPGDGRRRYRTKRVMQSALVVTLSSLVVAVAYTGAFRPGAPQSSASPPARGASQTPLPPSGAKPTTATATATSTVTTTRTAPPPQNGGGQGGTGKPPAVVQPVNAALEWLFDTVNGTTAADTSANGIVGTLFGDPLPKAVAGALEFNGAQDVSADGSVLDTERSFSVSARVRLLDKGGPMTVVSQDGYDVSGFALRYDVNEDRWAMSMSEDDSQDVETDVALSRTSPRAGVWTRLTGVYDDSGDEIRLYVDGRLQDTVSHDGDWPAEGDFTVGRGLLDGGPFQQFRGTVDDVRAYDRALSGREVLGLGGA</sequence>
<dbReference type="SUPFAM" id="SSF49899">
    <property type="entry name" value="Concanavalin A-like lectins/glucanases"/>
    <property type="match status" value="1"/>
</dbReference>
<dbReference type="EMBL" id="JAKWJU010000002">
    <property type="protein sequence ID" value="MCH6162134.1"/>
    <property type="molecule type" value="Genomic_DNA"/>
</dbReference>
<dbReference type="RefSeq" id="WP_241060926.1">
    <property type="nucleotide sequence ID" value="NZ_JAKWJU010000002.1"/>
</dbReference>
<gene>
    <name evidence="5" type="ORF">MMA15_17610</name>
</gene>
<reference evidence="5" key="2">
    <citation type="journal article" date="2023" name="Int. J. Syst. Evol. Microbiol.">
        <title>Streptomyces marispadix sp. nov., isolated from marine beach sediment of the Northern Coast of Portugal.</title>
        <authorList>
            <person name="dos Santos J.D.N."/>
            <person name="Vitorino I.R."/>
            <person name="Kallscheuer N."/>
            <person name="Srivastava A."/>
            <person name="Krautwurst S."/>
            <person name="Marz M."/>
            <person name="Jogler C."/>
            <person name="Lobo Da Cunha A."/>
            <person name="Catita J."/>
            <person name="Goncalves H."/>
            <person name="Gonzalez I."/>
            <person name="Reyes F."/>
            <person name="Lage O.M."/>
        </authorList>
    </citation>
    <scope>NUCLEOTIDE SEQUENCE</scope>
    <source>
        <strain evidence="5">M600PL45_2</strain>
    </source>
</reference>
<comment type="caution">
    <text evidence="5">The sequence shown here is derived from an EMBL/GenBank/DDBJ whole genome shotgun (WGS) entry which is preliminary data.</text>
</comment>
<feature type="region of interest" description="Disordered" evidence="3">
    <location>
        <begin position="377"/>
        <end position="438"/>
    </location>
</feature>
<feature type="compositionally biased region" description="Low complexity" evidence="3">
    <location>
        <begin position="403"/>
        <end position="419"/>
    </location>
</feature>
<dbReference type="InterPro" id="IPR006558">
    <property type="entry name" value="LamG-like"/>
</dbReference>
<accession>A0ABS9T0T5</accession>
<dbReference type="Pfam" id="PF13385">
    <property type="entry name" value="Laminin_G_3"/>
    <property type="match status" value="1"/>
</dbReference>
<keyword evidence="6" id="KW-1185">Reference proteome</keyword>
<name>A0ABS9T0T5_9ACTN</name>
<protein>
    <submittedName>
        <fullName evidence="5">LamG domain-containing protein</fullName>
    </submittedName>
</protein>
<dbReference type="Gene3D" id="2.60.120.200">
    <property type="match status" value="1"/>
</dbReference>
<evidence type="ECO:0000256" key="3">
    <source>
        <dbReference type="SAM" id="MobiDB-lite"/>
    </source>
</evidence>
<feature type="region of interest" description="Disordered" evidence="3">
    <location>
        <begin position="271"/>
        <end position="307"/>
    </location>
</feature>
<evidence type="ECO:0000313" key="5">
    <source>
        <dbReference type="EMBL" id="MCH6162134.1"/>
    </source>
</evidence>
<organism evidence="5 6">
    <name type="scientific">Streptomyces marispadix</name>
    <dbReference type="NCBI Taxonomy" id="2922868"/>
    <lineage>
        <taxon>Bacteria</taxon>
        <taxon>Bacillati</taxon>
        <taxon>Actinomycetota</taxon>
        <taxon>Actinomycetes</taxon>
        <taxon>Kitasatosporales</taxon>
        <taxon>Streptomycetaceae</taxon>
        <taxon>Streptomyces</taxon>
    </lineage>
</organism>
<evidence type="ECO:0000313" key="6">
    <source>
        <dbReference type="Proteomes" id="UP001166784"/>
    </source>
</evidence>
<feature type="domain" description="LamG-like jellyroll fold" evidence="4">
    <location>
        <begin position="502"/>
        <end position="641"/>
    </location>
</feature>
<evidence type="ECO:0000256" key="2">
    <source>
        <dbReference type="ARBA" id="ARBA00023157"/>
    </source>
</evidence>
<keyword evidence="1" id="KW-0732">Signal</keyword>
<evidence type="ECO:0000259" key="4">
    <source>
        <dbReference type="SMART" id="SM00560"/>
    </source>
</evidence>
<feature type="compositionally biased region" description="Low complexity" evidence="3">
    <location>
        <begin position="277"/>
        <end position="294"/>
    </location>
</feature>
<proteinExistence type="predicted"/>
<evidence type="ECO:0000256" key="1">
    <source>
        <dbReference type="ARBA" id="ARBA00022729"/>
    </source>
</evidence>
<feature type="compositionally biased region" description="Low complexity" evidence="3">
    <location>
        <begin position="377"/>
        <end position="393"/>
    </location>
</feature>
<keyword evidence="2" id="KW-1015">Disulfide bond</keyword>
<reference evidence="5" key="1">
    <citation type="submission" date="2022-03" db="EMBL/GenBank/DDBJ databases">
        <authorList>
            <person name="Santos J.D.N."/>
            <person name="Kallscheuer N."/>
            <person name="Jogler C."/>
            <person name="Lage O.M."/>
        </authorList>
    </citation>
    <scope>NUCLEOTIDE SEQUENCE</scope>
    <source>
        <strain evidence="5">M600PL45_2</strain>
    </source>
</reference>
<dbReference type="SMART" id="SM00560">
    <property type="entry name" value="LamGL"/>
    <property type="match status" value="1"/>
</dbReference>
<dbReference type="InterPro" id="IPR013320">
    <property type="entry name" value="ConA-like_dom_sf"/>
</dbReference>
<dbReference type="Proteomes" id="UP001166784">
    <property type="component" value="Unassembled WGS sequence"/>
</dbReference>